<protein>
    <submittedName>
        <fullName evidence="1">Uncharacterized protein</fullName>
    </submittedName>
</protein>
<comment type="caution">
    <text evidence="1">The sequence shown here is derived from an EMBL/GenBank/DDBJ whole genome shotgun (WGS) entry which is preliminary data.</text>
</comment>
<evidence type="ECO:0000313" key="3">
    <source>
        <dbReference type="Proteomes" id="UP000324748"/>
    </source>
</evidence>
<dbReference type="Proteomes" id="UP000324748">
    <property type="component" value="Unassembled WGS sequence"/>
</dbReference>
<gene>
    <name evidence="2" type="ORF">PGT21_015169</name>
    <name evidence="1" type="ORF">PGTUg99_018896</name>
</gene>
<evidence type="ECO:0000313" key="2">
    <source>
        <dbReference type="EMBL" id="KAA1090836.1"/>
    </source>
</evidence>
<accession>A0A5B0LM23</accession>
<keyword evidence="3" id="KW-1185">Reference proteome</keyword>
<sequence>MPSQQISKGQPSCGFPSNCITVAPRGARLTPHRAIGYKPPAVSSSSRWVGPSRSVIQQVKSGRTYRLL</sequence>
<dbReference type="Proteomes" id="UP000325313">
    <property type="component" value="Unassembled WGS sequence"/>
</dbReference>
<evidence type="ECO:0000313" key="4">
    <source>
        <dbReference type="Proteomes" id="UP000325313"/>
    </source>
</evidence>
<name>A0A5B0LM23_PUCGR</name>
<reference evidence="3 4" key="1">
    <citation type="submission" date="2019-05" db="EMBL/GenBank/DDBJ databases">
        <title>Emergence of the Ug99 lineage of the wheat stem rust pathogen through somatic hybridization.</title>
        <authorList>
            <person name="Li F."/>
            <person name="Upadhyaya N.M."/>
            <person name="Sperschneider J."/>
            <person name="Matny O."/>
            <person name="Nguyen-Phuc H."/>
            <person name="Mago R."/>
            <person name="Raley C."/>
            <person name="Miller M.E."/>
            <person name="Silverstein K.A.T."/>
            <person name="Henningsen E."/>
            <person name="Hirsch C.D."/>
            <person name="Visser B."/>
            <person name="Pretorius Z.A."/>
            <person name="Steffenson B.J."/>
            <person name="Schwessinger B."/>
            <person name="Dodds P.N."/>
            <person name="Figueroa M."/>
        </authorList>
    </citation>
    <scope>NUCLEOTIDE SEQUENCE [LARGE SCALE GENOMIC DNA]</scope>
    <source>
        <strain evidence="2">21-0</strain>
        <strain evidence="1 4">Ug99</strain>
    </source>
</reference>
<evidence type="ECO:0000313" key="1">
    <source>
        <dbReference type="EMBL" id="KAA1065421.1"/>
    </source>
</evidence>
<organism evidence="1 4">
    <name type="scientific">Puccinia graminis f. sp. tritici</name>
    <dbReference type="NCBI Taxonomy" id="56615"/>
    <lineage>
        <taxon>Eukaryota</taxon>
        <taxon>Fungi</taxon>
        <taxon>Dikarya</taxon>
        <taxon>Basidiomycota</taxon>
        <taxon>Pucciniomycotina</taxon>
        <taxon>Pucciniomycetes</taxon>
        <taxon>Pucciniales</taxon>
        <taxon>Pucciniaceae</taxon>
        <taxon>Puccinia</taxon>
    </lineage>
</organism>
<proteinExistence type="predicted"/>
<dbReference type="EMBL" id="VSWC01000092">
    <property type="protein sequence ID" value="KAA1090836.1"/>
    <property type="molecule type" value="Genomic_DNA"/>
</dbReference>
<dbReference type="EMBL" id="VDEP01000510">
    <property type="protein sequence ID" value="KAA1065421.1"/>
    <property type="molecule type" value="Genomic_DNA"/>
</dbReference>
<dbReference type="AlphaFoldDB" id="A0A5B0LM23"/>